<dbReference type="AlphaFoldDB" id="A0A5P2GGP6"/>
<keyword evidence="1" id="KW-0285">Flavoprotein</keyword>
<dbReference type="InterPro" id="IPR011251">
    <property type="entry name" value="Luciferase-like_dom"/>
</dbReference>
<protein>
    <submittedName>
        <fullName evidence="6">TIGR03571 family LLM class oxidoreductase</fullName>
        <ecNumber evidence="6">1.-.-.-</ecNumber>
    </submittedName>
</protein>
<dbReference type="GO" id="GO:0046306">
    <property type="term" value="P:alkanesulfonate catabolic process"/>
    <property type="evidence" value="ECO:0007669"/>
    <property type="project" value="TreeGrafter"/>
</dbReference>
<dbReference type="OrthoDB" id="7239898at2"/>
<dbReference type="InterPro" id="IPR050172">
    <property type="entry name" value="SsuD_RutA_monooxygenase"/>
</dbReference>
<dbReference type="Gene3D" id="3.20.20.30">
    <property type="entry name" value="Luciferase-like domain"/>
    <property type="match status" value="1"/>
</dbReference>
<dbReference type="Proteomes" id="UP000292424">
    <property type="component" value="Chromosome"/>
</dbReference>
<evidence type="ECO:0000313" key="6">
    <source>
        <dbReference type="EMBL" id="QES90931.1"/>
    </source>
</evidence>
<feature type="domain" description="Luciferase-like" evidence="5">
    <location>
        <begin position="40"/>
        <end position="237"/>
    </location>
</feature>
<dbReference type="InterPro" id="IPR020020">
    <property type="entry name" value="Luciferase-type_oxidoreductase"/>
</dbReference>
<dbReference type="PANTHER" id="PTHR42847:SF4">
    <property type="entry name" value="ALKANESULFONATE MONOOXYGENASE-RELATED"/>
    <property type="match status" value="1"/>
</dbReference>
<accession>A0A5P2GGP6</accession>
<dbReference type="EC" id="1.-.-.-" evidence="6"/>
<dbReference type="NCBIfam" id="TIGR03571">
    <property type="entry name" value="lucif_BA3436"/>
    <property type="match status" value="1"/>
</dbReference>
<dbReference type="Pfam" id="PF00296">
    <property type="entry name" value="Bac_luciferase"/>
    <property type="match status" value="1"/>
</dbReference>
<sequence>MLSYPKTLVQHYGYNKLFQPNKLTFGLIAPMKGYPQSPFPDMSDKEILVKKADEVGIDAIWLRDVPFYDPNFGDTGQMYDAMVYAGWLAAMTKDIVIGTSGIVLPLRNPILLAKQALSLDNLTKGRFILGLAGGDRLAEYPAFGVNFYSRVERFQDEVNIIHKVIEENYPSYQSTFYGNLSGDLDMYPKSFSPKIPILNIGRAGQNIEWIAKNTDGWIWHGLQARGSSHILEQWRQANNHVFSPYGYGSFFELAENPDTPVQVNGGFTYGGRNSLIEYWESQRVLGISHILLNLKSSQRNPLDVLEEFGKYIVPVFK</sequence>
<evidence type="ECO:0000256" key="4">
    <source>
        <dbReference type="ARBA" id="ARBA00023033"/>
    </source>
</evidence>
<evidence type="ECO:0000256" key="2">
    <source>
        <dbReference type="ARBA" id="ARBA00022643"/>
    </source>
</evidence>
<gene>
    <name evidence="6" type="ORF">E0W69_006570</name>
</gene>
<proteinExistence type="predicted"/>
<evidence type="ECO:0000256" key="3">
    <source>
        <dbReference type="ARBA" id="ARBA00023002"/>
    </source>
</evidence>
<name>A0A5P2GGP6_9BACT</name>
<dbReference type="InterPro" id="IPR036661">
    <property type="entry name" value="Luciferase-like_sf"/>
</dbReference>
<reference evidence="6 7" key="1">
    <citation type="submission" date="2019-09" db="EMBL/GenBank/DDBJ databases">
        <title>Complete genome sequence of Arachidicoccus sp. B3-10 isolated from apple orchard soil.</title>
        <authorList>
            <person name="Kim H.S."/>
            <person name="Han K.-I."/>
            <person name="Suh M.K."/>
            <person name="Lee K.C."/>
            <person name="Eom M.K."/>
            <person name="Kim J.-S."/>
            <person name="Kang S.W."/>
            <person name="Sin Y."/>
            <person name="Lee J.-S."/>
        </authorList>
    </citation>
    <scope>NUCLEOTIDE SEQUENCE [LARGE SCALE GENOMIC DNA]</scope>
    <source>
        <strain evidence="6 7">B3-10</strain>
    </source>
</reference>
<keyword evidence="7" id="KW-1185">Reference proteome</keyword>
<evidence type="ECO:0000259" key="5">
    <source>
        <dbReference type="Pfam" id="PF00296"/>
    </source>
</evidence>
<dbReference type="EMBL" id="CP044016">
    <property type="protein sequence ID" value="QES90931.1"/>
    <property type="molecule type" value="Genomic_DNA"/>
</dbReference>
<organism evidence="6 7">
    <name type="scientific">Rhizosphaericola mali</name>
    <dbReference type="NCBI Taxonomy" id="2545455"/>
    <lineage>
        <taxon>Bacteria</taxon>
        <taxon>Pseudomonadati</taxon>
        <taxon>Bacteroidota</taxon>
        <taxon>Chitinophagia</taxon>
        <taxon>Chitinophagales</taxon>
        <taxon>Chitinophagaceae</taxon>
        <taxon>Rhizosphaericola</taxon>
    </lineage>
</organism>
<keyword evidence="4" id="KW-0503">Monooxygenase</keyword>
<keyword evidence="3 6" id="KW-0560">Oxidoreductase</keyword>
<keyword evidence="2" id="KW-0288">FMN</keyword>
<dbReference type="SUPFAM" id="SSF51679">
    <property type="entry name" value="Bacterial luciferase-like"/>
    <property type="match status" value="1"/>
</dbReference>
<dbReference type="PANTHER" id="PTHR42847">
    <property type="entry name" value="ALKANESULFONATE MONOOXYGENASE"/>
    <property type="match status" value="1"/>
</dbReference>
<evidence type="ECO:0000313" key="7">
    <source>
        <dbReference type="Proteomes" id="UP000292424"/>
    </source>
</evidence>
<dbReference type="GO" id="GO:0008726">
    <property type="term" value="F:alkanesulfonate monooxygenase activity"/>
    <property type="evidence" value="ECO:0007669"/>
    <property type="project" value="TreeGrafter"/>
</dbReference>
<evidence type="ECO:0000256" key="1">
    <source>
        <dbReference type="ARBA" id="ARBA00022630"/>
    </source>
</evidence>
<dbReference type="KEGG" id="arac:E0W69_006570"/>